<gene>
    <name evidence="4" type="ORF">X777_12679</name>
</gene>
<keyword evidence="5" id="KW-1185">Reference proteome</keyword>
<evidence type="ECO:0000313" key="5">
    <source>
        <dbReference type="Proteomes" id="UP000053097"/>
    </source>
</evidence>
<dbReference type="AlphaFoldDB" id="A0A026VY81"/>
<dbReference type="InterPro" id="IPR031311">
    <property type="entry name" value="CHIT_BIND_RR_consensus"/>
</dbReference>
<evidence type="ECO:0000256" key="2">
    <source>
        <dbReference type="PROSITE-ProRule" id="PRU00497"/>
    </source>
</evidence>
<dbReference type="PRINTS" id="PR00947">
    <property type="entry name" value="CUTICLE"/>
</dbReference>
<evidence type="ECO:0000256" key="1">
    <source>
        <dbReference type="ARBA" id="ARBA00022460"/>
    </source>
</evidence>
<dbReference type="PROSITE" id="PS51155">
    <property type="entry name" value="CHIT_BIND_RR_2"/>
    <property type="match status" value="1"/>
</dbReference>
<organism evidence="4 5">
    <name type="scientific">Ooceraea biroi</name>
    <name type="common">Clonal raider ant</name>
    <name type="synonym">Cerapachys biroi</name>
    <dbReference type="NCBI Taxonomy" id="2015173"/>
    <lineage>
        <taxon>Eukaryota</taxon>
        <taxon>Metazoa</taxon>
        <taxon>Ecdysozoa</taxon>
        <taxon>Arthropoda</taxon>
        <taxon>Hexapoda</taxon>
        <taxon>Insecta</taxon>
        <taxon>Pterygota</taxon>
        <taxon>Neoptera</taxon>
        <taxon>Endopterygota</taxon>
        <taxon>Hymenoptera</taxon>
        <taxon>Apocrita</taxon>
        <taxon>Aculeata</taxon>
        <taxon>Formicoidea</taxon>
        <taxon>Formicidae</taxon>
        <taxon>Dorylinae</taxon>
        <taxon>Ooceraea</taxon>
    </lineage>
</organism>
<accession>A0A026VY81</accession>
<dbReference type="GO" id="GO:0042302">
    <property type="term" value="F:structural constituent of cuticle"/>
    <property type="evidence" value="ECO:0007669"/>
    <property type="project" value="UniProtKB-UniRule"/>
</dbReference>
<dbReference type="InterPro" id="IPR051217">
    <property type="entry name" value="Insect_Cuticle_Struc_Prot"/>
</dbReference>
<dbReference type="PANTHER" id="PTHR12236">
    <property type="entry name" value="STRUCTURAL CONTITUENT OF CUTICLE"/>
    <property type="match status" value="1"/>
</dbReference>
<feature type="coiled-coil region" evidence="3">
    <location>
        <begin position="153"/>
        <end position="199"/>
    </location>
</feature>
<dbReference type="PROSITE" id="PS00233">
    <property type="entry name" value="CHIT_BIND_RR_1"/>
    <property type="match status" value="1"/>
</dbReference>
<dbReference type="GO" id="GO:0005615">
    <property type="term" value="C:extracellular space"/>
    <property type="evidence" value="ECO:0007669"/>
    <property type="project" value="TreeGrafter"/>
</dbReference>
<keyword evidence="1 2" id="KW-0193">Cuticle</keyword>
<dbReference type="STRING" id="2015173.A0A026VY81"/>
<sequence length="271" mass="28751">LGLAAVVRGAVVPAVPAVAPLAKLEEFDAVPQYSFAYDVQDAITGDSKAQYETRNGDIVRGSYSLIEADGTRRIVEYTADPINGFNAVVSREPATAAAAVAAVATPVLSFRPIAPIAPVAASTPSIPAVGPDSDVEVVEARTVPLRAKSLPREQEIQRQQVQQLQRLQEQQRQSSRLQIQQQQRQLLLQQRQQQQQEQQQAVAPARIAGQLQQPIANGLVGLPAPAARATATYPTYPYVSYSAAYSSPFAYAAPLTGPAYAPSAATAAAPA</sequence>
<evidence type="ECO:0000313" key="4">
    <source>
        <dbReference type="EMBL" id="EZA48763.1"/>
    </source>
</evidence>
<dbReference type="OMA" id="GLNYDPH"/>
<dbReference type="EMBL" id="KK107570">
    <property type="protein sequence ID" value="EZA48763.1"/>
    <property type="molecule type" value="Genomic_DNA"/>
</dbReference>
<dbReference type="PANTHER" id="PTHR12236:SF95">
    <property type="entry name" value="CUTICULAR PROTEIN 76BD, ISOFORM C-RELATED"/>
    <property type="match status" value="1"/>
</dbReference>
<dbReference type="Pfam" id="PF00379">
    <property type="entry name" value="Chitin_bind_4"/>
    <property type="match status" value="1"/>
</dbReference>
<dbReference type="InterPro" id="IPR000618">
    <property type="entry name" value="Insect_cuticle"/>
</dbReference>
<proteinExistence type="predicted"/>
<protein>
    <submittedName>
        <fullName evidence="4">Cuticle protein</fullName>
    </submittedName>
</protein>
<name>A0A026VY81_OOCBI</name>
<reference evidence="4 5" key="1">
    <citation type="journal article" date="2014" name="Curr. Biol.">
        <title>The genome of the clonal raider ant Cerapachys biroi.</title>
        <authorList>
            <person name="Oxley P.R."/>
            <person name="Ji L."/>
            <person name="Fetter-Pruneda I."/>
            <person name="McKenzie S.K."/>
            <person name="Li C."/>
            <person name="Hu H."/>
            <person name="Zhang G."/>
            <person name="Kronauer D.J."/>
        </authorList>
    </citation>
    <scope>NUCLEOTIDE SEQUENCE [LARGE SCALE GENOMIC DNA]</scope>
</reference>
<dbReference type="OrthoDB" id="6515429at2759"/>
<feature type="non-terminal residue" evidence="4">
    <location>
        <position position="1"/>
    </location>
</feature>
<dbReference type="GO" id="GO:0031012">
    <property type="term" value="C:extracellular matrix"/>
    <property type="evidence" value="ECO:0007669"/>
    <property type="project" value="TreeGrafter"/>
</dbReference>
<keyword evidence="3" id="KW-0175">Coiled coil</keyword>
<dbReference type="Proteomes" id="UP000053097">
    <property type="component" value="Unassembled WGS sequence"/>
</dbReference>
<evidence type="ECO:0000256" key="3">
    <source>
        <dbReference type="SAM" id="Coils"/>
    </source>
</evidence>